<dbReference type="Gene3D" id="2.170.130.10">
    <property type="entry name" value="TonB-dependent receptor, plug domain"/>
    <property type="match status" value="1"/>
</dbReference>
<dbReference type="InterPro" id="IPR036942">
    <property type="entry name" value="Beta-barrel_TonB_sf"/>
</dbReference>
<keyword evidence="5 7" id="KW-0472">Membrane</keyword>
<keyword evidence="6 7" id="KW-0998">Cell outer membrane</keyword>
<sequence>MKENSMKCFKWMGLWLAAAVLLVPPISFAHTLTNPIAAVADKAVTGKVLDAQDGLPIPGVTVVLKGTTTGTTTDADGAYQISVPGNESVLVFSAVGFLTQEKVVGNASILDIRLASDQKTLDEVVVVGYGTQKKRDLTGAVSQIATAKLENENPNSVQDILRGNVAGLNVGMSPSAKGGGSLLVRGRNSINAATSPLLVLDGAIYYGELSDINPNDIETIDVLKDASSAAVFGSKAASGVILITTKKGKEGKARVNINSNVGIGNVSKNQPVLGPDEFVAWRGEVMKNINASYKPHQFDNPANLPSDITLDQWLAYDKSSGDPTTVWLQRLGMQPIEIENYKAGRSVDWYSKVFQTGLRQDHTVSLSGKKEAVSYFMSLGYLNNEGIITGDKFSTVRGRINLEGQVTKFLSVGINTQFADRDESSVPVDYGLARILSPWGSEFNEDGTYKWRPNNEASGGNHPYYARQFIDRKHQITTFNSTLYGNITLPFGFSFRVNFTPRYEYYDRYNHESASHAEWAAVGGTGSRQNRKTFQWQVDNILKWNKTFGKHNFDVTLLANAEKYQRWDNTMTNKGFLPTDALSYHGIGTGINPTVSSYDQYSTGDALMARVFYSFKDRYMVTLSTRRDGYSAFGQANPRATFGSVALGWVFTDESFWKSSWLNYGKLRATWGSNGNRDIGLYSAVSDLQTGKYLHVRPDGTVYLVNQLYVNQLQNANLKWERTASYNLGLDFGLFNNKIDGSVEVYKSSTTDLLVQRALPDILGFSSYWDNLGEVQNRGIELSLNSVNMDRNKFSWRSTLTFQLNRNKIARLYGDLDENGKEKDDVANRRFIGHSLDEIWDYKILGVWQVEEKDEAAKYGVKPGDFKLEDVDKDGKFTNADKQFQGWTNPRFRWTLRNDFKLFKTLDVGIAIYSYWGHKATYNQRKNRDGFLDRTSSYQFPYWTEENRSNEWARLYSSEGGASGFGVYQERSFIRLDNVSLGYTLPRRIVEKIKVDNLKFFFSAKNLGYYAPKWDFWDAEPNDDNQNVPTPRLLTVGVDITL</sequence>
<evidence type="ECO:0000256" key="2">
    <source>
        <dbReference type="ARBA" id="ARBA00022448"/>
    </source>
</evidence>
<comment type="subcellular location">
    <subcellularLocation>
        <location evidence="1 7">Cell outer membrane</location>
        <topology evidence="1 7">Multi-pass membrane protein</topology>
    </subcellularLocation>
</comment>
<feature type="signal peptide" evidence="8">
    <location>
        <begin position="1"/>
        <end position="29"/>
    </location>
</feature>
<accession>C6W060</accession>
<evidence type="ECO:0000259" key="9">
    <source>
        <dbReference type="Pfam" id="PF07715"/>
    </source>
</evidence>
<feature type="chain" id="PRO_5002970880" evidence="8">
    <location>
        <begin position="30"/>
        <end position="1042"/>
    </location>
</feature>
<dbReference type="HOGENOM" id="CLU_004317_0_0_10"/>
<dbReference type="Pfam" id="PF07715">
    <property type="entry name" value="Plug"/>
    <property type="match status" value="1"/>
</dbReference>
<dbReference type="InterPro" id="IPR037066">
    <property type="entry name" value="Plug_dom_sf"/>
</dbReference>
<dbReference type="Gene3D" id="2.60.40.1120">
    <property type="entry name" value="Carboxypeptidase-like, regulatory domain"/>
    <property type="match status" value="1"/>
</dbReference>
<keyword evidence="4 7" id="KW-0812">Transmembrane</keyword>
<dbReference type="eggNOG" id="COG1629">
    <property type="taxonomic scope" value="Bacteria"/>
</dbReference>
<keyword evidence="10" id="KW-0675">Receptor</keyword>
<dbReference type="InterPro" id="IPR023996">
    <property type="entry name" value="TonB-dep_OMP_SusC/RagA"/>
</dbReference>
<feature type="domain" description="TonB-dependent receptor plug" evidence="9">
    <location>
        <begin position="133"/>
        <end position="240"/>
    </location>
</feature>
<evidence type="ECO:0000256" key="7">
    <source>
        <dbReference type="PROSITE-ProRule" id="PRU01360"/>
    </source>
</evidence>
<dbReference type="AlphaFoldDB" id="C6W060"/>
<dbReference type="Proteomes" id="UP000002011">
    <property type="component" value="Chromosome"/>
</dbReference>
<evidence type="ECO:0000256" key="3">
    <source>
        <dbReference type="ARBA" id="ARBA00022452"/>
    </source>
</evidence>
<evidence type="ECO:0000313" key="10">
    <source>
        <dbReference type="EMBL" id="ACT95387.1"/>
    </source>
</evidence>
<evidence type="ECO:0000256" key="5">
    <source>
        <dbReference type="ARBA" id="ARBA00023136"/>
    </source>
</evidence>
<dbReference type="Pfam" id="PF13715">
    <property type="entry name" value="CarbopepD_reg_2"/>
    <property type="match status" value="1"/>
</dbReference>
<comment type="similarity">
    <text evidence="7">Belongs to the TonB-dependent receptor family.</text>
</comment>
<evidence type="ECO:0000256" key="1">
    <source>
        <dbReference type="ARBA" id="ARBA00004571"/>
    </source>
</evidence>
<dbReference type="NCBIfam" id="TIGR04056">
    <property type="entry name" value="OMP_RagA_SusC"/>
    <property type="match status" value="1"/>
</dbReference>
<keyword evidence="11" id="KW-1185">Reference proteome</keyword>
<dbReference type="NCBIfam" id="TIGR04057">
    <property type="entry name" value="SusC_RagA_signa"/>
    <property type="match status" value="1"/>
</dbReference>
<dbReference type="InterPro" id="IPR008969">
    <property type="entry name" value="CarboxyPept-like_regulatory"/>
</dbReference>
<organism evidence="10 11">
    <name type="scientific">Dyadobacter fermentans (strain ATCC 700827 / DSM 18053 / CIP 107007 / KCTC 52180 / NS114)</name>
    <dbReference type="NCBI Taxonomy" id="471854"/>
    <lineage>
        <taxon>Bacteria</taxon>
        <taxon>Pseudomonadati</taxon>
        <taxon>Bacteroidota</taxon>
        <taxon>Cytophagia</taxon>
        <taxon>Cytophagales</taxon>
        <taxon>Spirosomataceae</taxon>
        <taxon>Dyadobacter</taxon>
    </lineage>
</organism>
<evidence type="ECO:0000256" key="6">
    <source>
        <dbReference type="ARBA" id="ARBA00023237"/>
    </source>
</evidence>
<dbReference type="OrthoDB" id="9768177at2"/>
<dbReference type="EMBL" id="CP001619">
    <property type="protein sequence ID" value="ACT95387.1"/>
    <property type="molecule type" value="Genomic_DNA"/>
</dbReference>
<dbReference type="Gene3D" id="2.40.170.20">
    <property type="entry name" value="TonB-dependent receptor, beta-barrel domain"/>
    <property type="match status" value="1"/>
</dbReference>
<dbReference type="GO" id="GO:0009279">
    <property type="term" value="C:cell outer membrane"/>
    <property type="evidence" value="ECO:0007669"/>
    <property type="project" value="UniProtKB-SubCell"/>
</dbReference>
<proteinExistence type="inferred from homology"/>
<dbReference type="eggNOG" id="COG4771">
    <property type="taxonomic scope" value="Bacteria"/>
</dbReference>
<name>C6W060_DYAFD</name>
<dbReference type="InterPro" id="IPR039426">
    <property type="entry name" value="TonB-dep_rcpt-like"/>
</dbReference>
<dbReference type="InterPro" id="IPR012910">
    <property type="entry name" value="Plug_dom"/>
</dbReference>
<evidence type="ECO:0000256" key="8">
    <source>
        <dbReference type="SAM" id="SignalP"/>
    </source>
</evidence>
<evidence type="ECO:0000313" key="11">
    <source>
        <dbReference type="Proteomes" id="UP000002011"/>
    </source>
</evidence>
<evidence type="ECO:0000256" key="4">
    <source>
        <dbReference type="ARBA" id="ARBA00022692"/>
    </source>
</evidence>
<dbReference type="SUPFAM" id="SSF49464">
    <property type="entry name" value="Carboxypeptidase regulatory domain-like"/>
    <property type="match status" value="1"/>
</dbReference>
<keyword evidence="3 7" id="KW-1134">Transmembrane beta strand</keyword>
<dbReference type="SUPFAM" id="SSF56935">
    <property type="entry name" value="Porins"/>
    <property type="match status" value="1"/>
</dbReference>
<dbReference type="InterPro" id="IPR023997">
    <property type="entry name" value="TonB-dep_OMP_SusC/RagA_CS"/>
</dbReference>
<keyword evidence="2 7" id="KW-0813">Transport</keyword>
<protein>
    <submittedName>
        <fullName evidence="10">TonB-dependent receptor plug</fullName>
    </submittedName>
</protein>
<dbReference type="RefSeq" id="WP_015813630.1">
    <property type="nucleotide sequence ID" value="NC_013037.1"/>
</dbReference>
<dbReference type="PROSITE" id="PS52016">
    <property type="entry name" value="TONB_DEPENDENT_REC_3"/>
    <property type="match status" value="1"/>
</dbReference>
<gene>
    <name evidence="10" type="ordered locus">Dfer_4184</name>
</gene>
<keyword evidence="8" id="KW-0732">Signal</keyword>
<dbReference type="STRING" id="471854.Dfer_4184"/>
<dbReference type="KEGG" id="dfe:Dfer_4184"/>
<reference evidence="10 11" key="1">
    <citation type="journal article" date="2009" name="Stand. Genomic Sci.">
        <title>Complete genome sequence of Dyadobacter fermentans type strain (NS114).</title>
        <authorList>
            <person name="Lang E."/>
            <person name="Lapidus A."/>
            <person name="Chertkov O."/>
            <person name="Brettin T."/>
            <person name="Detter J.C."/>
            <person name="Han C."/>
            <person name="Copeland A."/>
            <person name="Glavina Del Rio T."/>
            <person name="Nolan M."/>
            <person name="Chen F."/>
            <person name="Lucas S."/>
            <person name="Tice H."/>
            <person name="Cheng J.F."/>
            <person name="Land M."/>
            <person name="Hauser L."/>
            <person name="Chang Y.J."/>
            <person name="Jeffries C.D."/>
            <person name="Kopitz M."/>
            <person name="Bruce D."/>
            <person name="Goodwin L."/>
            <person name="Pitluck S."/>
            <person name="Ovchinnikova G."/>
            <person name="Pati A."/>
            <person name="Ivanova N."/>
            <person name="Mavrommatis K."/>
            <person name="Chen A."/>
            <person name="Palaniappan K."/>
            <person name="Chain P."/>
            <person name="Bristow J."/>
            <person name="Eisen J.A."/>
            <person name="Markowitz V."/>
            <person name="Hugenholtz P."/>
            <person name="Goker M."/>
            <person name="Rohde M."/>
            <person name="Kyrpides N.C."/>
            <person name="Klenk H.P."/>
        </authorList>
    </citation>
    <scope>NUCLEOTIDE SEQUENCE [LARGE SCALE GENOMIC DNA]</scope>
    <source>
        <strain evidence="11">ATCC 700827 / DSM 18053 / CIP 107007 / KCTC 52180 / NS114</strain>
    </source>
</reference>